<dbReference type="Gene3D" id="3.40.50.2300">
    <property type="match status" value="1"/>
</dbReference>
<evidence type="ECO:0000256" key="2">
    <source>
        <dbReference type="SAM" id="MobiDB-lite"/>
    </source>
</evidence>
<gene>
    <name evidence="4" type="ORF">DENIS_3263</name>
</gene>
<feature type="domain" description="Response regulatory" evidence="3">
    <location>
        <begin position="6"/>
        <end position="119"/>
    </location>
</feature>
<proteinExistence type="predicted"/>
<protein>
    <recommendedName>
        <fullName evidence="3">Response regulatory domain-containing protein</fullName>
    </recommendedName>
</protein>
<dbReference type="GO" id="GO:0000160">
    <property type="term" value="P:phosphorelay signal transduction system"/>
    <property type="evidence" value="ECO:0007669"/>
    <property type="project" value="InterPro"/>
</dbReference>
<dbReference type="Pfam" id="PF00072">
    <property type="entry name" value="Response_reg"/>
    <property type="match status" value="1"/>
</dbReference>
<dbReference type="InterPro" id="IPR001789">
    <property type="entry name" value="Sig_transdc_resp-reg_receiver"/>
</dbReference>
<name>A0A401FZA5_9BACT</name>
<dbReference type="AlphaFoldDB" id="A0A401FZA5"/>
<sequence length="152" mass="17165">MKKKFKILIADRNPHVREFLRREMAGPGYRVRLAENGREVLKFIYGDEFVDLLILDPDLPDTDAPALLRKLQNRLPYIPVVLHTFIADLGHCPDIFNVVAVVEKGGSSVERLKTVVYEILAKDRAKEKIRNNMQSAGQKKAAPATGGKDEQK</sequence>
<dbReference type="Proteomes" id="UP000288096">
    <property type="component" value="Unassembled WGS sequence"/>
</dbReference>
<accession>A0A401FZA5</accession>
<reference evidence="5" key="1">
    <citation type="submission" date="2017-11" db="EMBL/GenBank/DDBJ databases">
        <authorList>
            <person name="Watanabe M."/>
            <person name="Kojima H."/>
        </authorList>
    </citation>
    <scope>NUCLEOTIDE SEQUENCE [LARGE SCALE GENOMIC DNA]</scope>
    <source>
        <strain evidence="5">Tokyo 01</strain>
    </source>
</reference>
<keyword evidence="1" id="KW-0597">Phosphoprotein</keyword>
<dbReference type="SMART" id="SM00448">
    <property type="entry name" value="REC"/>
    <property type="match status" value="1"/>
</dbReference>
<comment type="caution">
    <text evidence="4">The sequence shown here is derived from an EMBL/GenBank/DDBJ whole genome shotgun (WGS) entry which is preliminary data.</text>
</comment>
<feature type="region of interest" description="Disordered" evidence="2">
    <location>
        <begin position="130"/>
        <end position="152"/>
    </location>
</feature>
<dbReference type="RefSeq" id="WP_166405137.1">
    <property type="nucleotide sequence ID" value="NZ_BEXT01000001.1"/>
</dbReference>
<keyword evidence="5" id="KW-1185">Reference proteome</keyword>
<feature type="modified residue" description="4-aspartylphosphate" evidence="1">
    <location>
        <position position="56"/>
    </location>
</feature>
<evidence type="ECO:0000259" key="3">
    <source>
        <dbReference type="PROSITE" id="PS50110"/>
    </source>
</evidence>
<dbReference type="EMBL" id="BEXT01000001">
    <property type="protein sequence ID" value="GBC62294.1"/>
    <property type="molecule type" value="Genomic_DNA"/>
</dbReference>
<dbReference type="InterPro" id="IPR011006">
    <property type="entry name" value="CheY-like_superfamily"/>
</dbReference>
<organism evidence="4 5">
    <name type="scientific">Desulfonema ishimotonii</name>
    <dbReference type="NCBI Taxonomy" id="45657"/>
    <lineage>
        <taxon>Bacteria</taxon>
        <taxon>Pseudomonadati</taxon>
        <taxon>Thermodesulfobacteriota</taxon>
        <taxon>Desulfobacteria</taxon>
        <taxon>Desulfobacterales</taxon>
        <taxon>Desulfococcaceae</taxon>
        <taxon>Desulfonema</taxon>
    </lineage>
</organism>
<reference evidence="5" key="2">
    <citation type="submission" date="2019-01" db="EMBL/GenBank/DDBJ databases">
        <title>Genome sequence of Desulfonema ishimotonii strain Tokyo 01.</title>
        <authorList>
            <person name="Fukui M."/>
        </authorList>
    </citation>
    <scope>NUCLEOTIDE SEQUENCE [LARGE SCALE GENOMIC DNA]</scope>
    <source>
        <strain evidence="5">Tokyo 01</strain>
    </source>
</reference>
<evidence type="ECO:0000313" key="4">
    <source>
        <dbReference type="EMBL" id="GBC62294.1"/>
    </source>
</evidence>
<evidence type="ECO:0000256" key="1">
    <source>
        <dbReference type="PROSITE-ProRule" id="PRU00169"/>
    </source>
</evidence>
<evidence type="ECO:0000313" key="5">
    <source>
        <dbReference type="Proteomes" id="UP000288096"/>
    </source>
</evidence>
<dbReference type="SUPFAM" id="SSF52172">
    <property type="entry name" value="CheY-like"/>
    <property type="match status" value="1"/>
</dbReference>
<dbReference type="PROSITE" id="PS50110">
    <property type="entry name" value="RESPONSE_REGULATORY"/>
    <property type="match status" value="1"/>
</dbReference>